<proteinExistence type="inferred from homology"/>
<dbReference type="PANTHER" id="PTHR18884">
    <property type="entry name" value="SEPTIN"/>
    <property type="match status" value="1"/>
</dbReference>
<evidence type="ECO:0000256" key="1">
    <source>
        <dbReference type="RuleBase" id="RU004560"/>
    </source>
</evidence>
<dbReference type="Pfam" id="PF00735">
    <property type="entry name" value="Septin"/>
    <property type="match status" value="1"/>
</dbReference>
<dbReference type="GO" id="GO:0005525">
    <property type="term" value="F:GTP binding"/>
    <property type="evidence" value="ECO:0007669"/>
    <property type="project" value="UniProtKB-KW"/>
</dbReference>
<gene>
    <name evidence="4" type="ORF">CBER1_05182</name>
</gene>
<dbReference type="AlphaFoldDB" id="A0A2S6BRU4"/>
<feature type="region of interest" description="Disordered" evidence="2">
    <location>
        <begin position="87"/>
        <end position="196"/>
    </location>
</feature>
<dbReference type="Proteomes" id="UP000237631">
    <property type="component" value="Unassembled WGS sequence"/>
</dbReference>
<comment type="caution">
    <text evidence="4">The sequence shown here is derived from an EMBL/GenBank/DDBJ whole genome shotgun (WGS) entry which is preliminary data.</text>
</comment>
<evidence type="ECO:0000259" key="3">
    <source>
        <dbReference type="PROSITE" id="PS51719"/>
    </source>
</evidence>
<feature type="compositionally biased region" description="Polar residues" evidence="2">
    <location>
        <begin position="182"/>
        <end position="191"/>
    </location>
</feature>
<feature type="region of interest" description="Disordered" evidence="2">
    <location>
        <begin position="209"/>
        <end position="234"/>
    </location>
</feature>
<name>A0A2S6BRU4_9PEZI</name>
<keyword evidence="5" id="KW-1185">Reference proteome</keyword>
<feature type="compositionally biased region" description="Polar residues" evidence="2">
    <location>
        <begin position="55"/>
        <end position="74"/>
    </location>
</feature>
<comment type="similarity">
    <text evidence="1">Belongs to the TRAFAC class TrmE-Era-EngA-EngB-Septin-like GTPase superfamily. Septin GTPase family.</text>
</comment>
<dbReference type="InterPro" id="IPR027417">
    <property type="entry name" value="P-loop_NTPase"/>
</dbReference>
<feature type="compositionally biased region" description="Polar residues" evidence="2">
    <location>
        <begin position="135"/>
        <end position="145"/>
    </location>
</feature>
<dbReference type="InterPro" id="IPR030379">
    <property type="entry name" value="G_SEPTIN_dom"/>
</dbReference>
<evidence type="ECO:0000313" key="5">
    <source>
        <dbReference type="Proteomes" id="UP000237631"/>
    </source>
</evidence>
<evidence type="ECO:0000256" key="2">
    <source>
        <dbReference type="SAM" id="MobiDB-lite"/>
    </source>
</evidence>
<reference evidence="5" key="1">
    <citation type="journal article" date="2017" name="bioRxiv">
        <title>Conservation of a gene cluster reveals novel cercosporin biosynthetic mechanisms and extends production to the genus Colletotrichum.</title>
        <authorList>
            <person name="de Jonge R."/>
            <person name="Ebert M.K."/>
            <person name="Huitt-Roehl C.R."/>
            <person name="Pal P."/>
            <person name="Suttle J.C."/>
            <person name="Spanner R.E."/>
            <person name="Neubauer J.D."/>
            <person name="Jurick W.M.II."/>
            <person name="Stott K.A."/>
            <person name="Secor G.A."/>
            <person name="Thomma B.P.H.J."/>
            <person name="Van de Peer Y."/>
            <person name="Townsend C.A."/>
            <person name="Bolton M.D."/>
        </authorList>
    </citation>
    <scope>NUCLEOTIDE SEQUENCE [LARGE SCALE GENOMIC DNA]</scope>
    <source>
        <strain evidence="5">CBS538.71</strain>
    </source>
</reference>
<feature type="region of interest" description="Disordered" evidence="2">
    <location>
        <begin position="1"/>
        <end position="74"/>
    </location>
</feature>
<sequence length="794" mass="86664">MNTTQNVDLGHLKAKKSAGPRLPPQGRSAGPATFFLKTEKELEQASQRGRKKSRSVSSADEQENTPVGSMAGSSFGVQSLDEAINEGSLSRTISNSSTQSSNSHSEPWPPRGKKRKSGNRVHPTILATGKRIVSDGSSDVASPTALQDPPKHLLFRRHSGTSANMSAPLTPIKLSPHRAAVSPSTPRSGSPKSFRLSDEEISVADDTGSQAICSSSGDEEQNQHGQPTPQLVMPSLSMPVRRPFTEQGKRIGRAKIMVVGPKRVGKTSFIHSLFRTSEHIVHMDQVLPSIPTQSSFATESSHYMPTTMFNEIGASTRSYPSWWTDSERRSMLHRRTSIGEGVLERNLTFIDTPGLQTDDQIQQILNHVKLTLRRTAHMESMSDSEIINLLSGGGGVQIDATIYLFAPSTSGDQKDSSTSVSAAEEELLQYLGKWTNLIPVIGQADTLSAEALAARKTEVCEILDRLQVPQFELTEPASSGAPAVLPLSISSAPGDDSEEVDASILMSSQYLRPLVPSELGLLVDRLFEPTCFARMRHTTASKFLVWRQQNLGEHVDLQRQTALQSPSLGFHSRVTSAASLIDDPSKVLVPHSSSSYYRSASPAISDFSAQFGQGTGASTQALARYNEQTQAQQPAEPFRQVRLAKWAQDLQRSLHNERRKYEHMYTCNVPAWQASDVEKNEQALVATKEGYRASRGRLGGDISVFDPSDPLGVLALGQKLRQRGFVVLQIVSGAGILGAAAYWVIRNWLEVQELLGLSEPAGVMHSTTINTPAPARTAHWLDEEYLKGFFGWGR</sequence>
<dbReference type="SUPFAM" id="SSF52540">
    <property type="entry name" value="P-loop containing nucleoside triphosphate hydrolases"/>
    <property type="match status" value="1"/>
</dbReference>
<feature type="domain" description="Septin-type G" evidence="3">
    <location>
        <begin position="250"/>
        <end position="553"/>
    </location>
</feature>
<dbReference type="EMBL" id="PNEN01001791">
    <property type="protein sequence ID" value="PPJ50180.1"/>
    <property type="molecule type" value="Genomic_DNA"/>
</dbReference>
<dbReference type="OrthoDB" id="4150765at2759"/>
<accession>A0A2S6BRU4</accession>
<protein>
    <recommendedName>
        <fullName evidence="3">Septin-type G domain-containing protein</fullName>
    </recommendedName>
</protein>
<dbReference type="PROSITE" id="PS51719">
    <property type="entry name" value="G_SEPTIN"/>
    <property type="match status" value="1"/>
</dbReference>
<dbReference type="Gene3D" id="3.40.50.300">
    <property type="entry name" value="P-loop containing nucleotide triphosphate hydrolases"/>
    <property type="match status" value="1"/>
</dbReference>
<dbReference type="STRING" id="357750.A0A2S6BRU4"/>
<keyword evidence="1" id="KW-0547">Nucleotide-binding</keyword>
<organism evidence="4 5">
    <name type="scientific">Cercospora berteroae</name>
    <dbReference type="NCBI Taxonomy" id="357750"/>
    <lineage>
        <taxon>Eukaryota</taxon>
        <taxon>Fungi</taxon>
        <taxon>Dikarya</taxon>
        <taxon>Ascomycota</taxon>
        <taxon>Pezizomycotina</taxon>
        <taxon>Dothideomycetes</taxon>
        <taxon>Dothideomycetidae</taxon>
        <taxon>Mycosphaerellales</taxon>
        <taxon>Mycosphaerellaceae</taxon>
        <taxon>Cercospora</taxon>
    </lineage>
</organism>
<keyword evidence="1" id="KW-0342">GTP-binding</keyword>
<evidence type="ECO:0000313" key="4">
    <source>
        <dbReference type="EMBL" id="PPJ50180.1"/>
    </source>
</evidence>
<feature type="compositionally biased region" description="Low complexity" evidence="2">
    <location>
        <begin position="88"/>
        <end position="105"/>
    </location>
</feature>